<dbReference type="Pfam" id="PF03170">
    <property type="entry name" value="BcsB"/>
    <property type="match status" value="1"/>
</dbReference>
<dbReference type="GO" id="GO:0016020">
    <property type="term" value="C:membrane"/>
    <property type="evidence" value="ECO:0007669"/>
    <property type="project" value="InterPro"/>
</dbReference>
<reference evidence="4" key="1">
    <citation type="submission" date="2010-05" db="EMBL/GenBank/DDBJ databases">
        <title>The complete genome of Truepera radiovictris DSM 17093.</title>
        <authorList>
            <consortium name="US DOE Joint Genome Institute (JGI-PGF)"/>
            <person name="Lucas S."/>
            <person name="Copeland A."/>
            <person name="Lapidus A."/>
            <person name="Glavina del Rio T."/>
            <person name="Dalin E."/>
            <person name="Tice H."/>
            <person name="Bruce D."/>
            <person name="Goodwin L."/>
            <person name="Pitluck S."/>
            <person name="Kyrpides N."/>
            <person name="Mavromatis K."/>
            <person name="Ovchinnikova G."/>
            <person name="Munk A.C."/>
            <person name="Detter J.C."/>
            <person name="Han C."/>
            <person name="Tapia R."/>
            <person name="Land M."/>
            <person name="Hauser L."/>
            <person name="Markowitz V."/>
            <person name="Cheng J.-F."/>
            <person name="Hugenholtz P."/>
            <person name="Woyke T."/>
            <person name="Wu D."/>
            <person name="Tindall B."/>
            <person name="Pomrenke H.G."/>
            <person name="Brambilla E."/>
            <person name="Klenk H.-P."/>
            <person name="Eisen J.A."/>
        </authorList>
    </citation>
    <scope>NUCLEOTIDE SEQUENCE [LARGE SCALE GENOMIC DNA]</scope>
    <source>
        <strain evidence="4">DSM 17093 / CIP 108686 / LMG 22925 / RQ-24</strain>
    </source>
</reference>
<keyword evidence="2" id="KW-0472">Membrane</keyword>
<dbReference type="KEGG" id="tra:Trad_1438"/>
<evidence type="ECO:0000256" key="2">
    <source>
        <dbReference type="SAM" id="Phobius"/>
    </source>
</evidence>
<sequence>MGVAALVAALVTSCQGPAGGDGAALLENPWLTRGGATQAEPPAPWSATLEPPRERPATPVALALRQLGLTEGFELAGLGASRELFVPVNPGLRPETLALHLLPSPGLPEGYVRVVSGGRVLAQAPLPKEERVALLPLEGAEVRAGGVALRLEMVLAGTDRCAAEALHRLFVAPESRVYFAGTPLEPAQLSAFFPPYLERVSLYLPETLSESAAQMALMLAAYLPRRYPGVRPELRVARYADPSAALPPAGVWERVVVWHEGVGALLASPPGGGVVLLLGGTREAAQLFALPPLSAAPVTQGLVAQTLTREAFELHASAELGAQVRFGDLGYGPVVLEGSGALATAYTFALADLGPDAVPLGVRLRLQHSPVAEGEGYLQVFLNGRQVTSAPLAGTRFDTWFELPRGALARDNTLELRLAYRAAGGDCSRGALPLSVTVEPDSALSVTRGALGDGFASFPQALLPRFAVFLETLEHDAVALAAQLVGALQATTRAALEPVLVTETEVAAPLLAVGDAGSALSAALGAPLQSPGFRLSDPSGPLLVSFEPADAFASLQAFRRGGAPTLLLGQSSGAAEDLRAALVEDVLRDDGWYGLAGDVALRGAAEPVTTLRLASDLRLTPLPEPPEAMWVRYRSLIYLGLAALALALLVSLYPLVVRRGKARPPT</sequence>
<keyword evidence="2" id="KW-1133">Transmembrane helix</keyword>
<protein>
    <recommendedName>
        <fullName evidence="5">Cellulose synthase regulatory subunit</fullName>
    </recommendedName>
</protein>
<proteinExistence type="predicted"/>
<dbReference type="InterPro" id="IPR018513">
    <property type="entry name" value="Cell_synthase_bac"/>
</dbReference>
<evidence type="ECO:0000313" key="4">
    <source>
        <dbReference type="Proteomes" id="UP000000379"/>
    </source>
</evidence>
<feature type="region of interest" description="Disordered" evidence="1">
    <location>
        <begin position="33"/>
        <end position="53"/>
    </location>
</feature>
<gene>
    <name evidence="3" type="ordered locus">Trad_1438</name>
</gene>
<dbReference type="Proteomes" id="UP000000379">
    <property type="component" value="Chromosome"/>
</dbReference>
<dbReference type="eggNOG" id="ENOG502ZA9U">
    <property type="taxonomic scope" value="Bacteria"/>
</dbReference>
<keyword evidence="4" id="KW-1185">Reference proteome</keyword>
<keyword evidence="2" id="KW-0812">Transmembrane</keyword>
<dbReference type="EMBL" id="CP002049">
    <property type="protein sequence ID" value="ADI14560.1"/>
    <property type="molecule type" value="Genomic_DNA"/>
</dbReference>
<evidence type="ECO:0000313" key="3">
    <source>
        <dbReference type="EMBL" id="ADI14560.1"/>
    </source>
</evidence>
<dbReference type="Gene3D" id="2.60.120.260">
    <property type="entry name" value="Galactose-binding domain-like"/>
    <property type="match status" value="1"/>
</dbReference>
<organism evidence="3 4">
    <name type="scientific">Truepera radiovictrix (strain DSM 17093 / CIP 108686 / LMG 22925 / RQ-24)</name>
    <dbReference type="NCBI Taxonomy" id="649638"/>
    <lineage>
        <taxon>Bacteria</taxon>
        <taxon>Thermotogati</taxon>
        <taxon>Deinococcota</taxon>
        <taxon>Deinococci</taxon>
        <taxon>Trueperales</taxon>
        <taxon>Trueperaceae</taxon>
        <taxon>Truepera</taxon>
    </lineage>
</organism>
<accession>D7CX52</accession>
<evidence type="ECO:0000256" key="1">
    <source>
        <dbReference type="SAM" id="MobiDB-lite"/>
    </source>
</evidence>
<dbReference type="HOGENOM" id="CLU_412144_0_0_0"/>
<dbReference type="STRING" id="649638.Trad_1438"/>
<dbReference type="AlphaFoldDB" id="D7CX52"/>
<name>D7CX52_TRURR</name>
<evidence type="ECO:0008006" key="5">
    <source>
        <dbReference type="Google" id="ProtNLM"/>
    </source>
</evidence>
<reference evidence="3 4" key="2">
    <citation type="journal article" date="2011" name="Stand. Genomic Sci.">
        <title>Complete genome sequence of Truepera radiovictrix type strain (RQ-24).</title>
        <authorList>
            <person name="Ivanova N."/>
            <person name="Rohde C."/>
            <person name="Munk C."/>
            <person name="Nolan M."/>
            <person name="Lucas S."/>
            <person name="Del Rio T.G."/>
            <person name="Tice H."/>
            <person name="Deshpande S."/>
            <person name="Cheng J.F."/>
            <person name="Tapia R."/>
            <person name="Han C."/>
            <person name="Goodwin L."/>
            <person name="Pitluck S."/>
            <person name="Liolios K."/>
            <person name="Mavromatis K."/>
            <person name="Mikhailova N."/>
            <person name="Pati A."/>
            <person name="Chen A."/>
            <person name="Palaniappan K."/>
            <person name="Land M."/>
            <person name="Hauser L."/>
            <person name="Chang Y.J."/>
            <person name="Jeffries C.D."/>
            <person name="Brambilla E."/>
            <person name="Rohde M."/>
            <person name="Goker M."/>
            <person name="Tindall B.J."/>
            <person name="Woyke T."/>
            <person name="Bristow J."/>
            <person name="Eisen J.A."/>
            <person name="Markowitz V."/>
            <person name="Hugenholtz P."/>
            <person name="Kyrpides N.C."/>
            <person name="Klenk H.P."/>
            <person name="Lapidus A."/>
        </authorList>
    </citation>
    <scope>NUCLEOTIDE SEQUENCE [LARGE SCALE GENOMIC DNA]</scope>
    <source>
        <strain evidence="4">DSM 17093 / CIP 108686 / LMG 22925 / RQ-24</strain>
    </source>
</reference>
<feature type="transmembrane region" description="Helical" evidence="2">
    <location>
        <begin position="636"/>
        <end position="656"/>
    </location>
</feature>
<dbReference type="GO" id="GO:0006011">
    <property type="term" value="P:UDP-alpha-D-glucose metabolic process"/>
    <property type="evidence" value="ECO:0007669"/>
    <property type="project" value="InterPro"/>
</dbReference>